<dbReference type="EMBL" id="MHLR01000004">
    <property type="protein sequence ID" value="OGZ15769.1"/>
    <property type="molecule type" value="Genomic_DNA"/>
</dbReference>
<gene>
    <name evidence="2" type="ORF">A3J08_00035</name>
</gene>
<evidence type="ECO:0000313" key="2">
    <source>
        <dbReference type="EMBL" id="OGZ15769.1"/>
    </source>
</evidence>
<keyword evidence="1" id="KW-0812">Transmembrane</keyword>
<feature type="transmembrane region" description="Helical" evidence="1">
    <location>
        <begin position="37"/>
        <end position="58"/>
    </location>
</feature>
<reference evidence="2 3" key="1">
    <citation type="journal article" date="2016" name="Nat. Commun.">
        <title>Thousands of microbial genomes shed light on interconnected biogeochemical processes in an aquifer system.</title>
        <authorList>
            <person name="Anantharaman K."/>
            <person name="Brown C.T."/>
            <person name="Hug L.A."/>
            <person name="Sharon I."/>
            <person name="Castelle C.J."/>
            <person name="Probst A.J."/>
            <person name="Thomas B.C."/>
            <person name="Singh A."/>
            <person name="Wilkins M.J."/>
            <person name="Karaoz U."/>
            <person name="Brodie E.L."/>
            <person name="Williams K.H."/>
            <person name="Hubbard S.S."/>
            <person name="Banfield J.F."/>
        </authorList>
    </citation>
    <scope>NUCLEOTIDE SEQUENCE [LARGE SCALE GENOMIC DNA]</scope>
</reference>
<proteinExistence type="predicted"/>
<name>A0A1G2DQ59_9BACT</name>
<protein>
    <submittedName>
        <fullName evidence="2">Uncharacterized protein</fullName>
    </submittedName>
</protein>
<comment type="caution">
    <text evidence="2">The sequence shown here is derived from an EMBL/GenBank/DDBJ whole genome shotgun (WGS) entry which is preliminary data.</text>
</comment>
<keyword evidence="1" id="KW-0472">Membrane</keyword>
<keyword evidence="1" id="KW-1133">Transmembrane helix</keyword>
<sequence length="161" mass="17877">MKPKSSRLLIFVLVIIVVAAASFVLYAMAGTVDGDFVVGALSVITAVIFFFLLFFWLVRRASAFLREAGQTVSDVLKTDVYKTCTYKGPLDDVCGETAYFEAEMVAVDINDTANSFAGKVIFLCRRHHPFIGEQSHATYKLMKKRGVGIFSIYPIANVFRI</sequence>
<accession>A0A1G2DQ59</accession>
<evidence type="ECO:0000313" key="3">
    <source>
        <dbReference type="Proteomes" id="UP000177573"/>
    </source>
</evidence>
<dbReference type="Proteomes" id="UP000177573">
    <property type="component" value="Unassembled WGS sequence"/>
</dbReference>
<evidence type="ECO:0000256" key="1">
    <source>
        <dbReference type="SAM" id="Phobius"/>
    </source>
</evidence>
<organism evidence="2 3">
    <name type="scientific">Candidatus Lloydbacteria bacterium RIFCSPLOWO2_02_FULL_51_11</name>
    <dbReference type="NCBI Taxonomy" id="1798667"/>
    <lineage>
        <taxon>Bacteria</taxon>
        <taxon>Candidatus Lloydiibacteriota</taxon>
    </lineage>
</organism>
<dbReference type="AlphaFoldDB" id="A0A1G2DQ59"/>